<feature type="region of interest" description="Disordered" evidence="1">
    <location>
        <begin position="68"/>
        <end position="96"/>
    </location>
</feature>
<dbReference type="Proteomes" id="UP000236333">
    <property type="component" value="Unassembled WGS sequence"/>
</dbReference>
<keyword evidence="3" id="KW-1185">Reference proteome</keyword>
<comment type="caution">
    <text evidence="2">The sequence shown here is derived from an EMBL/GenBank/DDBJ whole genome shotgun (WGS) entry which is preliminary data.</text>
</comment>
<evidence type="ECO:0000256" key="1">
    <source>
        <dbReference type="SAM" id="MobiDB-lite"/>
    </source>
</evidence>
<dbReference type="AlphaFoldDB" id="A0A2J8A403"/>
<name>A0A2J8A403_9CHLO</name>
<proteinExistence type="predicted"/>
<feature type="region of interest" description="Disordered" evidence="1">
    <location>
        <begin position="175"/>
        <end position="208"/>
    </location>
</feature>
<accession>A0A2J8A403</accession>
<dbReference type="OrthoDB" id="546496at2759"/>
<feature type="compositionally biased region" description="Low complexity" evidence="1">
    <location>
        <begin position="358"/>
        <end position="371"/>
    </location>
</feature>
<protein>
    <submittedName>
        <fullName evidence="2">Uncharacterized protein</fullName>
    </submittedName>
</protein>
<sequence>MRGGHARGSLPGMHLERAVRRGRLLPAGLAGPRWRAQYLVAGPLVFAAFSLPYWYQLMSAQHQAAMAGGSEPASRRVLEPTPTNPNQPEPRRTNPNQKRLIRAPACTGWAALGSGLRTGRALGRTRAGGWLRWIGLKASGGFVSQRRGTGSELPAVALSWSDGEEVVRLTEVLQGAGAGAGSEQDGEGEEEEEKEEEEGVGSSGGGVGADAATWAAQLQGAPWRVASFLRRSLEATAAGAAGHQPGCSSAGGATAAGTTAGGGGNGDGCGVEGSSVMVLDAARLAADTWAALSHHSISAALSADLRRWVSVRVWVGERWGMLGGHVRGSLPGVRFGPRDAGAPVLPVLLDPGGGRSTSLRGRWSSRPSRSRTVTGADGADRSQEMRQSLSQSQEPTEPTGARNVWRRGW</sequence>
<evidence type="ECO:0000313" key="3">
    <source>
        <dbReference type="Proteomes" id="UP000236333"/>
    </source>
</evidence>
<feature type="compositionally biased region" description="Acidic residues" evidence="1">
    <location>
        <begin position="184"/>
        <end position="199"/>
    </location>
</feature>
<organism evidence="2 3">
    <name type="scientific">Tetrabaena socialis</name>
    <dbReference type="NCBI Taxonomy" id="47790"/>
    <lineage>
        <taxon>Eukaryota</taxon>
        <taxon>Viridiplantae</taxon>
        <taxon>Chlorophyta</taxon>
        <taxon>core chlorophytes</taxon>
        <taxon>Chlorophyceae</taxon>
        <taxon>CS clade</taxon>
        <taxon>Chlamydomonadales</taxon>
        <taxon>Tetrabaenaceae</taxon>
        <taxon>Tetrabaena</taxon>
    </lineage>
</organism>
<feature type="compositionally biased region" description="Polar residues" evidence="1">
    <location>
        <begin position="385"/>
        <end position="396"/>
    </location>
</feature>
<reference evidence="2 3" key="1">
    <citation type="journal article" date="2017" name="Mol. Biol. Evol.">
        <title>The 4-celled Tetrabaena socialis nuclear genome reveals the essential components for genetic control of cell number at the origin of multicellularity in the volvocine lineage.</title>
        <authorList>
            <person name="Featherston J."/>
            <person name="Arakaki Y."/>
            <person name="Hanschen E.R."/>
            <person name="Ferris P.J."/>
            <person name="Michod R.E."/>
            <person name="Olson B.J.S.C."/>
            <person name="Nozaki H."/>
            <person name="Durand P.M."/>
        </authorList>
    </citation>
    <scope>NUCLEOTIDE SEQUENCE [LARGE SCALE GENOMIC DNA]</scope>
    <source>
        <strain evidence="2 3">NIES-571</strain>
    </source>
</reference>
<evidence type="ECO:0000313" key="2">
    <source>
        <dbReference type="EMBL" id="PNH07262.1"/>
    </source>
</evidence>
<gene>
    <name evidence="2" type="ORF">TSOC_006300</name>
</gene>
<dbReference type="EMBL" id="PGGS01000189">
    <property type="protein sequence ID" value="PNH07262.1"/>
    <property type="molecule type" value="Genomic_DNA"/>
</dbReference>
<feature type="region of interest" description="Disordered" evidence="1">
    <location>
        <begin position="351"/>
        <end position="409"/>
    </location>
</feature>